<evidence type="ECO:0000313" key="5">
    <source>
        <dbReference type="EMBL" id="CAG2236589.1"/>
    </source>
</evidence>
<dbReference type="GO" id="GO:0006826">
    <property type="term" value="P:iron ion transport"/>
    <property type="evidence" value="ECO:0007669"/>
    <property type="project" value="TreeGrafter"/>
</dbReference>
<dbReference type="InterPro" id="IPR033138">
    <property type="entry name" value="Cu_oxidase_CS"/>
</dbReference>
<dbReference type="PROSITE" id="PS00079">
    <property type="entry name" value="MULTICOPPER_OXIDASE1"/>
    <property type="match status" value="1"/>
</dbReference>
<dbReference type="InterPro" id="IPR008972">
    <property type="entry name" value="Cupredoxin"/>
</dbReference>
<organism evidence="5 6">
    <name type="scientific">Mytilus edulis</name>
    <name type="common">Blue mussel</name>
    <dbReference type="NCBI Taxonomy" id="6550"/>
    <lineage>
        <taxon>Eukaryota</taxon>
        <taxon>Metazoa</taxon>
        <taxon>Spiralia</taxon>
        <taxon>Lophotrochozoa</taxon>
        <taxon>Mollusca</taxon>
        <taxon>Bivalvia</taxon>
        <taxon>Autobranchia</taxon>
        <taxon>Pteriomorphia</taxon>
        <taxon>Mytilida</taxon>
        <taxon>Mytiloidea</taxon>
        <taxon>Mytilidae</taxon>
        <taxon>Mytilinae</taxon>
        <taxon>Mytilus</taxon>
    </lineage>
</organism>
<reference evidence="5" key="1">
    <citation type="submission" date="2021-03" db="EMBL/GenBank/DDBJ databases">
        <authorList>
            <person name="Bekaert M."/>
        </authorList>
    </citation>
    <scope>NUCLEOTIDE SEQUENCE</scope>
</reference>
<dbReference type="GO" id="GO:0016491">
    <property type="term" value="F:oxidoreductase activity"/>
    <property type="evidence" value="ECO:0007669"/>
    <property type="project" value="UniProtKB-KW"/>
</dbReference>
<protein>
    <recommendedName>
        <fullName evidence="4">Plastocyanin-like domain-containing protein</fullName>
    </recommendedName>
</protein>
<dbReference type="Gene3D" id="2.60.40.420">
    <property type="entry name" value="Cupredoxins - blue copper proteins"/>
    <property type="match status" value="1"/>
</dbReference>
<dbReference type="InterPro" id="IPR002355">
    <property type="entry name" value="Cu_oxidase_Cu_BS"/>
</dbReference>
<sequence length="152" mass="17042">MGSGWSHPIHLHGHSFYVMKMGFASYNSITGQLNSNGGGQDQQDIICRDGKNFCSNANWLNTSWANGNHPALNWNSPPQKDTIILPTGGYVIIRFRADNPGVWFFHCHIDIHNTGGMGMMINESPRYHQKVPDNFPRCKSYLVKDATGMFIS</sequence>
<comment type="caution">
    <text evidence="5">The sequence shown here is derived from an EMBL/GenBank/DDBJ whole genome shotgun (WGS) entry which is preliminary data.</text>
</comment>
<dbReference type="SUPFAM" id="SSF49503">
    <property type="entry name" value="Cupredoxins"/>
    <property type="match status" value="1"/>
</dbReference>
<dbReference type="PANTHER" id="PTHR11709">
    <property type="entry name" value="MULTI-COPPER OXIDASE"/>
    <property type="match status" value="1"/>
</dbReference>
<dbReference type="AlphaFoldDB" id="A0A8S3TSS7"/>
<dbReference type="Proteomes" id="UP000683360">
    <property type="component" value="Unassembled WGS sequence"/>
</dbReference>
<keyword evidence="3" id="KW-0186">Copper</keyword>
<dbReference type="InterPro" id="IPR045087">
    <property type="entry name" value="Cu-oxidase_fam"/>
</dbReference>
<dbReference type="PROSITE" id="PS00080">
    <property type="entry name" value="MULTICOPPER_OXIDASE2"/>
    <property type="match status" value="1"/>
</dbReference>
<dbReference type="OrthoDB" id="10066563at2759"/>
<feature type="domain" description="Plastocyanin-like" evidence="4">
    <location>
        <begin position="5"/>
        <end position="125"/>
    </location>
</feature>
<proteinExistence type="predicted"/>
<keyword evidence="6" id="KW-1185">Reference proteome</keyword>
<name>A0A8S3TSS7_MYTED</name>
<dbReference type="InterPro" id="IPR011706">
    <property type="entry name" value="Cu-oxidase_C"/>
</dbReference>
<dbReference type="CDD" id="cd13905">
    <property type="entry name" value="CuRO_3_tcLLC2_insect_like"/>
    <property type="match status" value="1"/>
</dbReference>
<evidence type="ECO:0000313" key="6">
    <source>
        <dbReference type="Proteomes" id="UP000683360"/>
    </source>
</evidence>
<dbReference type="Pfam" id="PF07731">
    <property type="entry name" value="Cu-oxidase_2"/>
    <property type="match status" value="1"/>
</dbReference>
<evidence type="ECO:0000256" key="3">
    <source>
        <dbReference type="ARBA" id="ARBA00023008"/>
    </source>
</evidence>
<dbReference type="EMBL" id="CAJPWZ010002360">
    <property type="protein sequence ID" value="CAG2236589.1"/>
    <property type="molecule type" value="Genomic_DNA"/>
</dbReference>
<accession>A0A8S3TSS7</accession>
<dbReference type="GO" id="GO:0005507">
    <property type="term" value="F:copper ion binding"/>
    <property type="evidence" value="ECO:0007669"/>
    <property type="project" value="InterPro"/>
</dbReference>
<evidence type="ECO:0000256" key="2">
    <source>
        <dbReference type="ARBA" id="ARBA00023002"/>
    </source>
</evidence>
<dbReference type="PANTHER" id="PTHR11709:SF394">
    <property type="entry name" value="FI03373P-RELATED"/>
    <property type="match status" value="1"/>
</dbReference>
<keyword evidence="2" id="KW-0560">Oxidoreductase</keyword>
<gene>
    <name evidence="5" type="ORF">MEDL_49099</name>
</gene>
<keyword evidence="1" id="KW-0479">Metal-binding</keyword>
<evidence type="ECO:0000259" key="4">
    <source>
        <dbReference type="Pfam" id="PF07731"/>
    </source>
</evidence>
<evidence type="ECO:0000256" key="1">
    <source>
        <dbReference type="ARBA" id="ARBA00022723"/>
    </source>
</evidence>
<dbReference type="GO" id="GO:0005886">
    <property type="term" value="C:plasma membrane"/>
    <property type="evidence" value="ECO:0007669"/>
    <property type="project" value="TreeGrafter"/>
</dbReference>